<protein>
    <recommendedName>
        <fullName evidence="6">Probable transcriptional regulatory protein GRB80_10015</fullName>
    </recommendedName>
</protein>
<dbReference type="Pfam" id="PF01709">
    <property type="entry name" value="Transcrip_reg"/>
    <property type="match status" value="1"/>
</dbReference>
<dbReference type="InterPro" id="IPR026564">
    <property type="entry name" value="Transcrip_reg_TACO1-like_dom3"/>
</dbReference>
<evidence type="ECO:0000256" key="3">
    <source>
        <dbReference type="ARBA" id="ARBA00023015"/>
    </source>
</evidence>
<evidence type="ECO:0000256" key="5">
    <source>
        <dbReference type="ARBA" id="ARBA00023163"/>
    </source>
</evidence>
<keyword evidence="2 6" id="KW-0963">Cytoplasm</keyword>
<evidence type="ECO:0000259" key="8">
    <source>
        <dbReference type="Pfam" id="PF20772"/>
    </source>
</evidence>
<sequence>MGRAFQNRKESMAKTAAAKTKVYSKYGREIYVCAKQGGTDPAGNLSLRGLIERAKKDQVPSHVIDKALDKANGVGGEDFSPARYEGFGPGNCMVIVDCLTDNPNRTFGEVRTCFNKTKCKLGTPGSVSHMFDHCAILAFQGSDEEAVLEALMEADVDVTDIENEEGQITVFAPHTEYAKTKQALLDAFGEIDFEVDEIQFVPQTTTPLEGDDVATFEKLLDALNDCDDVQNVFHSAELPQE</sequence>
<dbReference type="InterPro" id="IPR049083">
    <property type="entry name" value="TACO1_YebC_N"/>
</dbReference>
<dbReference type="InterPro" id="IPR029072">
    <property type="entry name" value="YebC-like"/>
</dbReference>
<evidence type="ECO:0000256" key="1">
    <source>
        <dbReference type="ARBA" id="ARBA00008724"/>
    </source>
</evidence>
<keyword evidence="4 6" id="KW-0238">DNA-binding</keyword>
<dbReference type="GO" id="GO:0005829">
    <property type="term" value="C:cytosol"/>
    <property type="evidence" value="ECO:0007669"/>
    <property type="project" value="TreeGrafter"/>
</dbReference>
<dbReference type="PANTHER" id="PTHR12532">
    <property type="entry name" value="TRANSLATIONAL ACTIVATOR OF CYTOCHROME C OXIDASE 1"/>
    <property type="match status" value="1"/>
</dbReference>
<comment type="similarity">
    <text evidence="1 6">Belongs to the TACO1 family.</text>
</comment>
<dbReference type="RefSeq" id="WP_132045182.1">
    <property type="nucleotide sequence ID" value="NZ_JARWMY010000016.1"/>
</dbReference>
<dbReference type="InterPro" id="IPR017856">
    <property type="entry name" value="Integrase-like_N"/>
</dbReference>
<organism evidence="9 10">
    <name type="scientific">Halomonas icarae</name>
    <dbReference type="NCBI Taxonomy" id="2691040"/>
    <lineage>
        <taxon>Bacteria</taxon>
        <taxon>Pseudomonadati</taxon>
        <taxon>Pseudomonadota</taxon>
        <taxon>Gammaproteobacteria</taxon>
        <taxon>Oceanospirillales</taxon>
        <taxon>Halomonadaceae</taxon>
        <taxon>Halomonas</taxon>
    </lineage>
</organism>
<evidence type="ECO:0000313" key="9">
    <source>
        <dbReference type="EMBL" id="NAW13180.1"/>
    </source>
</evidence>
<dbReference type="Gene3D" id="1.10.10.200">
    <property type="match status" value="1"/>
</dbReference>
<dbReference type="Proteomes" id="UP000448235">
    <property type="component" value="Unassembled WGS sequence"/>
</dbReference>
<dbReference type="GO" id="GO:0006355">
    <property type="term" value="P:regulation of DNA-templated transcription"/>
    <property type="evidence" value="ECO:0007669"/>
    <property type="project" value="UniProtKB-UniRule"/>
</dbReference>
<feature type="domain" description="TACO1/YebC-like second and third" evidence="7">
    <location>
        <begin position="81"/>
        <end position="235"/>
    </location>
</feature>
<keyword evidence="10" id="KW-1185">Reference proteome</keyword>
<accession>A0A7X4VZL8</accession>
<dbReference type="FunFam" id="1.10.10.200:FF:000003">
    <property type="entry name" value="Probable transcriptional regulatory protein YeeN"/>
    <property type="match status" value="1"/>
</dbReference>
<evidence type="ECO:0000313" key="10">
    <source>
        <dbReference type="Proteomes" id="UP000448235"/>
    </source>
</evidence>
<proteinExistence type="inferred from homology"/>
<dbReference type="AlphaFoldDB" id="A0A7X4VZL8"/>
<keyword evidence="5 6" id="KW-0804">Transcription</keyword>
<feature type="domain" description="TACO1/YebC-like N-terminal" evidence="8">
    <location>
        <begin position="4"/>
        <end position="73"/>
    </location>
</feature>
<evidence type="ECO:0000256" key="6">
    <source>
        <dbReference type="HAMAP-Rule" id="MF_00693"/>
    </source>
</evidence>
<dbReference type="NCBIfam" id="NF009044">
    <property type="entry name" value="PRK12378.1"/>
    <property type="match status" value="1"/>
</dbReference>
<dbReference type="HAMAP" id="MF_00693">
    <property type="entry name" value="Transcrip_reg_TACO1"/>
    <property type="match status" value="1"/>
</dbReference>
<evidence type="ECO:0000259" key="7">
    <source>
        <dbReference type="Pfam" id="PF01709"/>
    </source>
</evidence>
<evidence type="ECO:0000256" key="4">
    <source>
        <dbReference type="ARBA" id="ARBA00023125"/>
    </source>
</evidence>
<dbReference type="EMBL" id="WUTS01000001">
    <property type="protein sequence ID" value="NAW13180.1"/>
    <property type="molecule type" value="Genomic_DNA"/>
</dbReference>
<comment type="caution">
    <text evidence="9">The sequence shown here is derived from an EMBL/GenBank/DDBJ whole genome shotgun (WGS) entry which is preliminary data.</text>
</comment>
<dbReference type="PANTHER" id="PTHR12532:SF0">
    <property type="entry name" value="TRANSLATIONAL ACTIVATOR OF CYTOCHROME C OXIDASE 1"/>
    <property type="match status" value="1"/>
</dbReference>
<dbReference type="Pfam" id="PF20772">
    <property type="entry name" value="TACO1_YebC_N"/>
    <property type="match status" value="1"/>
</dbReference>
<name>A0A7X4VZL8_9GAMM</name>
<dbReference type="InterPro" id="IPR048300">
    <property type="entry name" value="TACO1_YebC-like_2nd/3rd_dom"/>
</dbReference>
<evidence type="ECO:0000256" key="2">
    <source>
        <dbReference type="ARBA" id="ARBA00022490"/>
    </source>
</evidence>
<keyword evidence="3 6" id="KW-0805">Transcription regulation</keyword>
<dbReference type="SUPFAM" id="SSF75625">
    <property type="entry name" value="YebC-like"/>
    <property type="match status" value="1"/>
</dbReference>
<comment type="subcellular location">
    <subcellularLocation>
        <location evidence="6">Cytoplasm</location>
    </subcellularLocation>
</comment>
<reference evidence="9 10" key="1">
    <citation type="submission" date="2019-12" db="EMBL/GenBank/DDBJ databases">
        <title>Draft genome sequencing of Halomonas icarensis D1-1.</title>
        <authorList>
            <person name="Pandiyan K."/>
            <person name="Kushwaha P."/>
            <person name="Gowdham M."/>
            <person name="Chakdar H."/>
            <person name="Singh A."/>
            <person name="Kumar M."/>
            <person name="Saxena A.K."/>
        </authorList>
    </citation>
    <scope>NUCLEOTIDE SEQUENCE [LARGE SCALE GENOMIC DNA]</scope>
    <source>
        <strain evidence="9 10">D1-1</strain>
    </source>
</reference>
<dbReference type="GO" id="GO:0003677">
    <property type="term" value="F:DNA binding"/>
    <property type="evidence" value="ECO:0007669"/>
    <property type="project" value="UniProtKB-UniRule"/>
</dbReference>
<dbReference type="Gene3D" id="3.30.70.980">
    <property type="match status" value="2"/>
</dbReference>
<dbReference type="InterPro" id="IPR002876">
    <property type="entry name" value="Transcrip_reg_TACO1-like"/>
</dbReference>
<gene>
    <name evidence="9" type="ORF">GRB80_10015</name>
</gene>